<dbReference type="GO" id="GO:0004190">
    <property type="term" value="F:aspartic-type endopeptidase activity"/>
    <property type="evidence" value="ECO:0007669"/>
    <property type="project" value="UniProtKB-KW"/>
</dbReference>
<dbReference type="GO" id="GO:0005764">
    <property type="term" value="C:lysosome"/>
    <property type="evidence" value="ECO:0007669"/>
    <property type="project" value="TreeGrafter"/>
</dbReference>
<dbReference type="FunFam" id="2.40.70.10:FF:000115">
    <property type="entry name" value="Lysosomal aspartic protease"/>
    <property type="match status" value="1"/>
</dbReference>
<dbReference type="InterPro" id="IPR001461">
    <property type="entry name" value="Aspartic_peptidase_A1"/>
</dbReference>
<reference evidence="7" key="1">
    <citation type="submission" date="2013-12" db="EMBL/GenBank/DDBJ databases">
        <authorList>
            <person name="Aslett M."/>
        </authorList>
    </citation>
    <scope>NUCLEOTIDE SEQUENCE [LARGE SCALE GENOMIC DNA]</scope>
    <source>
        <strain evidence="7">Lindley</strain>
    </source>
</reference>
<organism evidence="7 8">
    <name type="scientific">Globodera pallida</name>
    <name type="common">Potato cyst nematode worm</name>
    <name type="synonym">Heterodera pallida</name>
    <dbReference type="NCBI Taxonomy" id="36090"/>
    <lineage>
        <taxon>Eukaryota</taxon>
        <taxon>Metazoa</taxon>
        <taxon>Ecdysozoa</taxon>
        <taxon>Nematoda</taxon>
        <taxon>Chromadorea</taxon>
        <taxon>Rhabditida</taxon>
        <taxon>Tylenchina</taxon>
        <taxon>Tylenchomorpha</taxon>
        <taxon>Tylenchoidea</taxon>
        <taxon>Heteroderidae</taxon>
        <taxon>Heteroderinae</taxon>
        <taxon>Globodera</taxon>
    </lineage>
</organism>
<dbReference type="AlphaFoldDB" id="A0A183CDA8"/>
<dbReference type="InterPro" id="IPR001969">
    <property type="entry name" value="Aspartic_peptidase_AS"/>
</dbReference>
<dbReference type="PROSITE" id="PS00141">
    <property type="entry name" value="ASP_PROTEASE"/>
    <property type="match status" value="1"/>
</dbReference>
<proteinExistence type="inferred from homology"/>
<keyword evidence="4" id="KW-0378">Hydrolase</keyword>
<evidence type="ECO:0000256" key="4">
    <source>
        <dbReference type="ARBA" id="ARBA00022801"/>
    </source>
</evidence>
<keyword evidence="2" id="KW-0645">Protease</keyword>
<dbReference type="Gene3D" id="2.40.70.10">
    <property type="entry name" value="Acid Proteases"/>
    <property type="match status" value="2"/>
</dbReference>
<dbReference type="PANTHER" id="PTHR47966">
    <property type="entry name" value="BETA-SITE APP-CLEAVING ENZYME, ISOFORM A-RELATED"/>
    <property type="match status" value="1"/>
</dbReference>
<keyword evidence="7" id="KW-1185">Reference proteome</keyword>
<sequence length="152" mass="16700">MSSSYQPDERNVEIQYGTGAMKGEKGFDEAKFDGILGMGFSEVSAKNLTTVFDNMVTQHKVHEPVFAFWLSRNSTSELGGEINIGGTDQRRFVAPINYTPVTRKAYWQFKMDSIDGAQGTIACQNGCQAVADTGASLIVGPKNEVEEIQKYT</sequence>
<dbReference type="PROSITE" id="PS51767">
    <property type="entry name" value="PEPTIDASE_A1"/>
    <property type="match status" value="1"/>
</dbReference>
<evidence type="ECO:0000256" key="5">
    <source>
        <dbReference type="PIRSR" id="PIRSR601461-2"/>
    </source>
</evidence>
<dbReference type="SUPFAM" id="SSF50630">
    <property type="entry name" value="Acid proteases"/>
    <property type="match status" value="1"/>
</dbReference>
<keyword evidence="5" id="KW-1015">Disulfide bond</keyword>
<feature type="disulfide bond" evidence="5">
    <location>
        <begin position="123"/>
        <end position="127"/>
    </location>
</feature>
<keyword evidence="3" id="KW-0064">Aspartyl protease</keyword>
<reference evidence="8" key="3">
    <citation type="submission" date="2016-06" db="UniProtKB">
        <authorList>
            <consortium name="WormBaseParasite"/>
        </authorList>
    </citation>
    <scope>IDENTIFICATION</scope>
</reference>
<dbReference type="Gene3D" id="2.60.40.1960">
    <property type="match status" value="1"/>
</dbReference>
<dbReference type="Proteomes" id="UP000050741">
    <property type="component" value="Unassembled WGS sequence"/>
</dbReference>
<dbReference type="InterPro" id="IPR033121">
    <property type="entry name" value="PEPTIDASE_A1"/>
</dbReference>
<evidence type="ECO:0000313" key="8">
    <source>
        <dbReference type="WBParaSite" id="GPLIN_001086200"/>
    </source>
</evidence>
<reference evidence="7" key="2">
    <citation type="submission" date="2014-05" db="EMBL/GenBank/DDBJ databases">
        <title>The genome and life-stage specific transcriptomes of Globodera pallida elucidate key aspects of plant parasitism by a cyst nematode.</title>
        <authorList>
            <person name="Cotton J.A."/>
            <person name="Lilley C.J."/>
            <person name="Jones L.M."/>
            <person name="Kikuchi T."/>
            <person name="Reid A.J."/>
            <person name="Thorpe P."/>
            <person name="Tsai I.J."/>
            <person name="Beasley H."/>
            <person name="Blok V."/>
            <person name="Cock P.J.A."/>
            <person name="Van den Akker S.E."/>
            <person name="Holroyd N."/>
            <person name="Hunt M."/>
            <person name="Mantelin S."/>
            <person name="Naghra H."/>
            <person name="Pain A."/>
            <person name="Palomares-Rius J.E."/>
            <person name="Zarowiecki M."/>
            <person name="Berriman M."/>
            <person name="Jones J.T."/>
            <person name="Urwin P.E."/>
        </authorList>
    </citation>
    <scope>NUCLEOTIDE SEQUENCE [LARGE SCALE GENOMIC DNA]</scope>
    <source>
        <strain evidence="7">Lindley</strain>
    </source>
</reference>
<dbReference type="Pfam" id="PF00026">
    <property type="entry name" value="Asp"/>
    <property type="match status" value="1"/>
</dbReference>
<comment type="similarity">
    <text evidence="1">Belongs to the peptidase A1 family.</text>
</comment>
<name>A0A183CDA8_GLOPA</name>
<feature type="domain" description="Peptidase A1" evidence="6">
    <location>
        <begin position="1"/>
        <end position="152"/>
    </location>
</feature>
<evidence type="ECO:0000259" key="6">
    <source>
        <dbReference type="PROSITE" id="PS51767"/>
    </source>
</evidence>
<protein>
    <submittedName>
        <fullName evidence="8">Peptidase A1 domain-containing protein</fullName>
    </submittedName>
</protein>
<dbReference type="InterPro" id="IPR021109">
    <property type="entry name" value="Peptidase_aspartic_dom_sf"/>
</dbReference>
<evidence type="ECO:0000313" key="7">
    <source>
        <dbReference type="Proteomes" id="UP000050741"/>
    </source>
</evidence>
<accession>A0A183CDA8</accession>
<dbReference type="PANTHER" id="PTHR47966:SF51">
    <property type="entry name" value="BETA-SITE APP-CLEAVING ENZYME, ISOFORM A-RELATED"/>
    <property type="match status" value="1"/>
</dbReference>
<dbReference type="WBParaSite" id="GPLIN_001086200">
    <property type="protein sequence ID" value="GPLIN_001086200"/>
    <property type="gene ID" value="GPLIN_001086200"/>
</dbReference>
<evidence type="ECO:0000256" key="2">
    <source>
        <dbReference type="ARBA" id="ARBA00022670"/>
    </source>
</evidence>
<dbReference type="GO" id="GO:0006508">
    <property type="term" value="P:proteolysis"/>
    <property type="evidence" value="ECO:0007669"/>
    <property type="project" value="UniProtKB-KW"/>
</dbReference>
<evidence type="ECO:0000256" key="1">
    <source>
        <dbReference type="ARBA" id="ARBA00007447"/>
    </source>
</evidence>
<evidence type="ECO:0000256" key="3">
    <source>
        <dbReference type="ARBA" id="ARBA00022750"/>
    </source>
</evidence>